<reference evidence="2 3" key="1">
    <citation type="journal article" date="2016" name="Nat. Commun.">
        <title>Thousands of microbial genomes shed light on interconnected biogeochemical processes in an aquifer system.</title>
        <authorList>
            <person name="Anantharaman K."/>
            <person name="Brown C.T."/>
            <person name="Hug L.A."/>
            <person name="Sharon I."/>
            <person name="Castelle C.J."/>
            <person name="Probst A.J."/>
            <person name="Thomas B.C."/>
            <person name="Singh A."/>
            <person name="Wilkins M.J."/>
            <person name="Karaoz U."/>
            <person name="Brodie E.L."/>
            <person name="Williams K.H."/>
            <person name="Hubbard S.S."/>
            <person name="Banfield J.F."/>
        </authorList>
    </citation>
    <scope>NUCLEOTIDE SEQUENCE [LARGE SCALE GENOMIC DNA]</scope>
</reference>
<evidence type="ECO:0000313" key="3">
    <source>
        <dbReference type="Proteomes" id="UP000178023"/>
    </source>
</evidence>
<proteinExistence type="predicted"/>
<evidence type="ECO:0000313" key="2">
    <source>
        <dbReference type="EMBL" id="OGN08453.1"/>
    </source>
</evidence>
<sequence length="84" mass="9917">MLGVLLLVIFCIGFLVLLLLAPRTLIVILVISILRDAFKLSDVQMLYFLVPYFFVILWDIASLTIRVWIFYKICLKIKKWWTIP</sequence>
<evidence type="ECO:0000256" key="1">
    <source>
        <dbReference type="SAM" id="Phobius"/>
    </source>
</evidence>
<dbReference type="AlphaFoldDB" id="A0A1F8F5Q2"/>
<feature type="transmembrane region" description="Helical" evidence="1">
    <location>
        <begin position="46"/>
        <end position="71"/>
    </location>
</feature>
<comment type="caution">
    <text evidence="2">The sequence shown here is derived from an EMBL/GenBank/DDBJ whole genome shotgun (WGS) entry which is preliminary data.</text>
</comment>
<name>A0A1F8F5Q2_9BACT</name>
<organism evidence="2 3">
    <name type="scientific">Candidatus Yanofskybacteria bacterium RIFCSPHIGHO2_01_FULL_45_42</name>
    <dbReference type="NCBI Taxonomy" id="1802671"/>
    <lineage>
        <taxon>Bacteria</taxon>
        <taxon>Candidatus Yanofskyibacteriota</taxon>
    </lineage>
</organism>
<keyword evidence="1" id="KW-1133">Transmembrane helix</keyword>
<gene>
    <name evidence="2" type="ORF">A2750_01895</name>
</gene>
<dbReference type="Proteomes" id="UP000178023">
    <property type="component" value="Unassembled WGS sequence"/>
</dbReference>
<feature type="transmembrane region" description="Helical" evidence="1">
    <location>
        <begin position="6"/>
        <end position="34"/>
    </location>
</feature>
<dbReference type="EMBL" id="MGJL01000004">
    <property type="protein sequence ID" value="OGN08453.1"/>
    <property type="molecule type" value="Genomic_DNA"/>
</dbReference>
<protein>
    <submittedName>
        <fullName evidence="2">Uncharacterized protein</fullName>
    </submittedName>
</protein>
<keyword evidence="1" id="KW-0472">Membrane</keyword>
<accession>A0A1F8F5Q2</accession>
<keyword evidence="1" id="KW-0812">Transmembrane</keyword>